<evidence type="ECO:0000256" key="3">
    <source>
        <dbReference type="ARBA" id="ARBA00022679"/>
    </source>
</evidence>
<dbReference type="RefSeq" id="WP_201659440.1">
    <property type="nucleotide sequence ID" value="NZ_CAJHCS010000035.1"/>
</dbReference>
<proteinExistence type="inferred from homology"/>
<keyword evidence="4" id="KW-1133">Transmembrane helix</keyword>
<dbReference type="InterPro" id="IPR001173">
    <property type="entry name" value="Glyco_trans_2-like"/>
</dbReference>
<keyword evidence="2 6" id="KW-0328">Glycosyltransferase</keyword>
<protein>
    <submittedName>
        <fullName evidence="6">Glycosyltransferase</fullName>
        <ecNumber evidence="6">2.4.-.-</ecNumber>
    </submittedName>
</protein>
<evidence type="ECO:0000313" key="6">
    <source>
        <dbReference type="EMBL" id="MEM5286931.1"/>
    </source>
</evidence>
<sequence length="320" mass="35754">MKVTVLVPTFRRPADLEKCLQALQGQVRRCDELVVVARPDDISTLAILDKEVSSGKLPLRVLLSDAPGQVAALNLGLDIATGDIIAITDDDAAPRADWIQRIAARFKSDQCLGALGGRDWMHMGGQIIEGERMVVGKIALSGKVIGNHHLGVGEAREVDVLKGANMSYRRDAIRNLRFDTRLRGIGAQVHNDMAFSLNVKRAGWKVVYDPLVAVDHFPAERFDEDRRDAPTLTAMCNAAYNLHLTLREHLSPLHRIIAWWWYALLGTRAYPGVVHVLLALLSRQRRSRIARWRAIRSGTRKALREPLKNRENSNLARAHV</sequence>
<keyword evidence="4" id="KW-0472">Membrane</keyword>
<evidence type="ECO:0000259" key="5">
    <source>
        <dbReference type="Pfam" id="PF00535"/>
    </source>
</evidence>
<keyword evidence="7" id="KW-1185">Reference proteome</keyword>
<dbReference type="Pfam" id="PF00535">
    <property type="entry name" value="Glycos_transf_2"/>
    <property type="match status" value="1"/>
</dbReference>
<reference evidence="6 7" key="1">
    <citation type="submission" date="2024-01" db="EMBL/GenBank/DDBJ databases">
        <title>The diversity of rhizobia nodulating Mimosa spp. in eleven states of Brazil covering several biomes is determined by host plant, location, and edaphic factors.</title>
        <authorList>
            <person name="Rouws L."/>
            <person name="Barauna A."/>
            <person name="Beukes C."/>
            <person name="De Faria S.M."/>
            <person name="Gross E."/>
            <person name="Dos Reis Junior F.B."/>
            <person name="Simon M."/>
            <person name="Maluk M."/>
            <person name="Odee D.W."/>
            <person name="Kenicer G."/>
            <person name="Young J.P.W."/>
            <person name="Reis V.M."/>
            <person name="Zilli J."/>
            <person name="James E.K."/>
        </authorList>
    </citation>
    <scope>NUCLEOTIDE SEQUENCE [LARGE SCALE GENOMIC DNA]</scope>
    <source>
        <strain evidence="6 7">JPY77</strain>
    </source>
</reference>
<comment type="similarity">
    <text evidence="1">Belongs to the glycosyltransferase 2 family.</text>
</comment>
<evidence type="ECO:0000256" key="2">
    <source>
        <dbReference type="ARBA" id="ARBA00022676"/>
    </source>
</evidence>
<evidence type="ECO:0000313" key="7">
    <source>
        <dbReference type="Proteomes" id="UP001494588"/>
    </source>
</evidence>
<name>A0ABU9QC01_9BURK</name>
<gene>
    <name evidence="6" type="ORF">V4C55_14510</name>
</gene>
<dbReference type="Gene3D" id="3.90.550.10">
    <property type="entry name" value="Spore Coat Polysaccharide Biosynthesis Protein SpsA, Chain A"/>
    <property type="match status" value="1"/>
</dbReference>
<dbReference type="GO" id="GO:0016757">
    <property type="term" value="F:glycosyltransferase activity"/>
    <property type="evidence" value="ECO:0007669"/>
    <property type="project" value="UniProtKB-KW"/>
</dbReference>
<evidence type="ECO:0000256" key="1">
    <source>
        <dbReference type="ARBA" id="ARBA00006739"/>
    </source>
</evidence>
<feature type="domain" description="Glycosyltransferase 2-like" evidence="5">
    <location>
        <begin position="4"/>
        <end position="126"/>
    </location>
</feature>
<dbReference type="PANTHER" id="PTHR43179:SF12">
    <property type="entry name" value="GALACTOFURANOSYLTRANSFERASE GLFT2"/>
    <property type="match status" value="1"/>
</dbReference>
<comment type="caution">
    <text evidence="6">The sequence shown here is derived from an EMBL/GenBank/DDBJ whole genome shotgun (WGS) entry which is preliminary data.</text>
</comment>
<dbReference type="Proteomes" id="UP001494588">
    <property type="component" value="Unassembled WGS sequence"/>
</dbReference>
<evidence type="ECO:0000256" key="4">
    <source>
        <dbReference type="SAM" id="Phobius"/>
    </source>
</evidence>
<keyword evidence="4" id="KW-0812">Transmembrane</keyword>
<accession>A0ABU9QC01</accession>
<dbReference type="PANTHER" id="PTHR43179">
    <property type="entry name" value="RHAMNOSYLTRANSFERASE WBBL"/>
    <property type="match status" value="1"/>
</dbReference>
<dbReference type="EC" id="2.4.-.-" evidence="6"/>
<dbReference type="SUPFAM" id="SSF53448">
    <property type="entry name" value="Nucleotide-diphospho-sugar transferases"/>
    <property type="match status" value="1"/>
</dbReference>
<keyword evidence="3 6" id="KW-0808">Transferase</keyword>
<dbReference type="EMBL" id="JAZHGC010000011">
    <property type="protein sequence ID" value="MEM5286931.1"/>
    <property type="molecule type" value="Genomic_DNA"/>
</dbReference>
<feature type="transmembrane region" description="Helical" evidence="4">
    <location>
        <begin position="259"/>
        <end position="281"/>
    </location>
</feature>
<organism evidence="6 7">
    <name type="scientific">Paraburkholderia sabiae</name>
    <dbReference type="NCBI Taxonomy" id="273251"/>
    <lineage>
        <taxon>Bacteria</taxon>
        <taxon>Pseudomonadati</taxon>
        <taxon>Pseudomonadota</taxon>
        <taxon>Betaproteobacteria</taxon>
        <taxon>Burkholderiales</taxon>
        <taxon>Burkholderiaceae</taxon>
        <taxon>Paraburkholderia</taxon>
    </lineage>
</organism>
<dbReference type="InterPro" id="IPR029044">
    <property type="entry name" value="Nucleotide-diphossugar_trans"/>
</dbReference>